<protein>
    <recommendedName>
        <fullName evidence="3 6">Flagellar basal-body rod protein FlgC</fullName>
    </recommendedName>
</protein>
<evidence type="ECO:0000256" key="4">
    <source>
        <dbReference type="ARBA" id="ARBA00023143"/>
    </source>
</evidence>
<feature type="domain" description="Flagellar basal body rod protein N-terminal" evidence="7">
    <location>
        <begin position="10"/>
        <end position="34"/>
    </location>
</feature>
<dbReference type="EMBL" id="JBHUIP010000004">
    <property type="protein sequence ID" value="MFD2262368.1"/>
    <property type="molecule type" value="Genomic_DNA"/>
</dbReference>
<organism evidence="9 10">
    <name type="scientific">Lacibacterium aquatile</name>
    <dbReference type="NCBI Taxonomy" id="1168082"/>
    <lineage>
        <taxon>Bacteria</taxon>
        <taxon>Pseudomonadati</taxon>
        <taxon>Pseudomonadota</taxon>
        <taxon>Alphaproteobacteria</taxon>
        <taxon>Rhodospirillales</taxon>
        <taxon>Rhodospirillaceae</taxon>
    </lineage>
</organism>
<keyword evidence="9" id="KW-0966">Cell projection</keyword>
<dbReference type="Pfam" id="PF00460">
    <property type="entry name" value="Flg_bb_rod"/>
    <property type="match status" value="1"/>
</dbReference>
<dbReference type="NCBIfam" id="TIGR01395">
    <property type="entry name" value="FlgC"/>
    <property type="match status" value="1"/>
</dbReference>
<comment type="similarity">
    <text evidence="2">Belongs to the flagella basal body rod proteins family.</text>
</comment>
<dbReference type="Pfam" id="PF06429">
    <property type="entry name" value="Flg_bbr_C"/>
    <property type="match status" value="1"/>
</dbReference>
<gene>
    <name evidence="9" type="primary">flgC</name>
    <name evidence="9" type="ORF">ACFSM5_05665</name>
</gene>
<evidence type="ECO:0000256" key="5">
    <source>
        <dbReference type="ARBA" id="ARBA00025933"/>
    </source>
</evidence>
<dbReference type="InterPro" id="IPR001444">
    <property type="entry name" value="Flag_bb_rod_N"/>
</dbReference>
<dbReference type="PANTHER" id="PTHR30435">
    <property type="entry name" value="FLAGELLAR PROTEIN"/>
    <property type="match status" value="1"/>
</dbReference>
<comment type="caution">
    <text evidence="9">The sequence shown here is derived from an EMBL/GenBank/DDBJ whole genome shotgun (WGS) entry which is preliminary data.</text>
</comment>
<keyword evidence="9" id="KW-0969">Cilium</keyword>
<keyword evidence="9" id="KW-0282">Flagellum</keyword>
<evidence type="ECO:0000313" key="10">
    <source>
        <dbReference type="Proteomes" id="UP001597295"/>
    </source>
</evidence>
<evidence type="ECO:0000256" key="3">
    <source>
        <dbReference type="ARBA" id="ARBA00017941"/>
    </source>
</evidence>
<dbReference type="PANTHER" id="PTHR30435:SF2">
    <property type="entry name" value="FLAGELLAR BASAL-BODY ROD PROTEIN FLGC"/>
    <property type="match status" value="1"/>
</dbReference>
<keyword evidence="4 6" id="KW-0975">Bacterial flagellum</keyword>
<evidence type="ECO:0000256" key="1">
    <source>
        <dbReference type="ARBA" id="ARBA00004117"/>
    </source>
</evidence>
<accession>A0ABW5DP88</accession>
<dbReference type="RefSeq" id="WP_379875318.1">
    <property type="nucleotide sequence ID" value="NZ_JBHUIP010000004.1"/>
</dbReference>
<comment type="subunit">
    <text evidence="5 6">The basal body constitutes a major portion of the flagellar organelle and consists of four rings (L,P,S, and M) mounted on a central rod. The rod consists of about 26 subunits of FlgG in the distal portion, and FlgB, FlgC and FlgF are thought to build up the proximal portion of the rod with about 6 subunits each.</text>
</comment>
<evidence type="ECO:0000256" key="2">
    <source>
        <dbReference type="ARBA" id="ARBA00009677"/>
    </source>
</evidence>
<dbReference type="InterPro" id="IPR006299">
    <property type="entry name" value="FlgC"/>
</dbReference>
<reference evidence="10" key="1">
    <citation type="journal article" date="2019" name="Int. J. Syst. Evol. Microbiol.">
        <title>The Global Catalogue of Microorganisms (GCM) 10K type strain sequencing project: providing services to taxonomists for standard genome sequencing and annotation.</title>
        <authorList>
            <consortium name="The Broad Institute Genomics Platform"/>
            <consortium name="The Broad Institute Genome Sequencing Center for Infectious Disease"/>
            <person name="Wu L."/>
            <person name="Ma J."/>
        </authorList>
    </citation>
    <scope>NUCLEOTIDE SEQUENCE [LARGE SCALE GENOMIC DNA]</scope>
    <source>
        <strain evidence="10">CGMCC 1.19062</strain>
    </source>
</reference>
<sequence>MDLKDTMMVSGAGMRAQGQRLKVIAENIANSDSTSQTPGGEPYRRKVVTFKNQLDRQMGADMVRVNKINTDNSDFQLKYDPTHPAANAEGYVMRPNVNSIIEVADMREAQRAYEANLNMIEVTKSMLGRTIGLLRQQ</sequence>
<keyword evidence="10" id="KW-1185">Reference proteome</keyword>
<dbReference type="Proteomes" id="UP001597295">
    <property type="component" value="Unassembled WGS sequence"/>
</dbReference>
<evidence type="ECO:0000256" key="6">
    <source>
        <dbReference type="RuleBase" id="RU362062"/>
    </source>
</evidence>
<evidence type="ECO:0000259" key="8">
    <source>
        <dbReference type="Pfam" id="PF06429"/>
    </source>
</evidence>
<dbReference type="InterPro" id="IPR010930">
    <property type="entry name" value="Flg_bb/hook_C_dom"/>
</dbReference>
<proteinExistence type="inferred from homology"/>
<feature type="domain" description="Flagellar basal-body/hook protein C-terminal" evidence="8">
    <location>
        <begin position="89"/>
        <end position="132"/>
    </location>
</feature>
<evidence type="ECO:0000313" key="9">
    <source>
        <dbReference type="EMBL" id="MFD2262368.1"/>
    </source>
</evidence>
<name>A0ABW5DP88_9PROT</name>
<comment type="subcellular location">
    <subcellularLocation>
        <location evidence="1 6">Bacterial flagellum basal body</location>
    </subcellularLocation>
</comment>
<evidence type="ECO:0000259" key="7">
    <source>
        <dbReference type="Pfam" id="PF00460"/>
    </source>
</evidence>